<dbReference type="GO" id="GO:0016787">
    <property type="term" value="F:hydrolase activity"/>
    <property type="evidence" value="ECO:0007669"/>
    <property type="project" value="UniProtKB-KW"/>
</dbReference>
<gene>
    <name evidence="4" type="ORF">SAMN02746066_02881</name>
</gene>
<evidence type="ECO:0000256" key="2">
    <source>
        <dbReference type="ARBA" id="ARBA00022801"/>
    </source>
</evidence>
<dbReference type="InterPro" id="IPR015797">
    <property type="entry name" value="NUDIX_hydrolase-like_dom_sf"/>
</dbReference>
<reference evidence="4 5" key="1">
    <citation type="submission" date="2016-11" db="EMBL/GenBank/DDBJ databases">
        <authorList>
            <person name="Jaros S."/>
            <person name="Januszkiewicz K."/>
            <person name="Wedrychowicz H."/>
        </authorList>
    </citation>
    <scope>NUCLEOTIDE SEQUENCE [LARGE SCALE GENOMIC DNA]</scope>
    <source>
        <strain evidence="4 5">DSM 15930</strain>
    </source>
</reference>
<dbReference type="OrthoDB" id="9787476at2"/>
<evidence type="ECO:0000313" key="5">
    <source>
        <dbReference type="Proteomes" id="UP000184038"/>
    </source>
</evidence>
<dbReference type="AlphaFoldDB" id="A0A1M7KQX1"/>
<dbReference type="Proteomes" id="UP000184038">
    <property type="component" value="Unassembled WGS sequence"/>
</dbReference>
<evidence type="ECO:0000256" key="1">
    <source>
        <dbReference type="ARBA" id="ARBA00001946"/>
    </source>
</evidence>
<dbReference type="EMBL" id="FRCP01000014">
    <property type="protein sequence ID" value="SHM67591.1"/>
    <property type="molecule type" value="Genomic_DNA"/>
</dbReference>
<keyword evidence="5" id="KW-1185">Reference proteome</keyword>
<keyword evidence="2" id="KW-0378">Hydrolase</keyword>
<evidence type="ECO:0000259" key="3">
    <source>
        <dbReference type="Pfam" id="PF00293"/>
    </source>
</evidence>
<name>A0A1M7KQX1_9FIRM</name>
<dbReference type="InterPro" id="IPR000086">
    <property type="entry name" value="NUDIX_hydrolase_dom"/>
</dbReference>
<dbReference type="Gene3D" id="3.90.79.10">
    <property type="entry name" value="Nucleoside Triphosphate Pyrophosphohydrolase"/>
    <property type="match status" value="1"/>
</dbReference>
<sequence length="132" mass="15344">MDKYRIIVKGIVKSLDKYLIVEKWFDDRIQDPYQWGFIDGAINFGESPDRAVVRIIAEDTGLCVQIDRVLYTWSFMAGDTCTIGISYLCLTGMEDVLLSEELHNYRWITKDEFEQYIDNQDVLNDIECAGLE</sequence>
<dbReference type="PANTHER" id="PTHR43046:SF14">
    <property type="entry name" value="MUTT_NUDIX FAMILY PROTEIN"/>
    <property type="match status" value="1"/>
</dbReference>
<proteinExistence type="predicted"/>
<dbReference type="Pfam" id="PF00293">
    <property type="entry name" value="NUDIX"/>
    <property type="match status" value="1"/>
</dbReference>
<comment type="cofactor">
    <cofactor evidence="1">
        <name>Mg(2+)</name>
        <dbReference type="ChEBI" id="CHEBI:18420"/>
    </cofactor>
</comment>
<organism evidence="4 5">
    <name type="scientific">Anaerosporobacter mobilis DSM 15930</name>
    <dbReference type="NCBI Taxonomy" id="1120996"/>
    <lineage>
        <taxon>Bacteria</taxon>
        <taxon>Bacillati</taxon>
        <taxon>Bacillota</taxon>
        <taxon>Clostridia</taxon>
        <taxon>Lachnospirales</taxon>
        <taxon>Lachnospiraceae</taxon>
        <taxon>Anaerosporobacter</taxon>
    </lineage>
</organism>
<evidence type="ECO:0000313" key="4">
    <source>
        <dbReference type="EMBL" id="SHM67591.1"/>
    </source>
</evidence>
<feature type="domain" description="Nudix hydrolase" evidence="3">
    <location>
        <begin position="18"/>
        <end position="113"/>
    </location>
</feature>
<dbReference type="PANTHER" id="PTHR43046">
    <property type="entry name" value="GDP-MANNOSE MANNOSYL HYDROLASE"/>
    <property type="match status" value="1"/>
</dbReference>
<protein>
    <submittedName>
        <fullName evidence="4">NUDIX domain-containing protein</fullName>
    </submittedName>
</protein>
<dbReference type="SUPFAM" id="SSF55811">
    <property type="entry name" value="Nudix"/>
    <property type="match status" value="1"/>
</dbReference>
<accession>A0A1M7KQX1</accession>
<dbReference type="RefSeq" id="WP_073288897.1">
    <property type="nucleotide sequence ID" value="NZ_FRCP01000014.1"/>
</dbReference>
<dbReference type="STRING" id="1120996.SAMN02746066_02881"/>